<dbReference type="SUPFAM" id="SSF53448">
    <property type="entry name" value="Nucleotide-diphospho-sugar transferases"/>
    <property type="match status" value="1"/>
</dbReference>
<dbReference type="EMBL" id="JALIRP010000001">
    <property type="protein sequence ID" value="MCJ8010953.1"/>
    <property type="molecule type" value="Genomic_DNA"/>
</dbReference>
<dbReference type="GO" id="GO:0007163">
    <property type="term" value="P:establishment or maintenance of cell polarity"/>
    <property type="evidence" value="ECO:0007669"/>
    <property type="project" value="TreeGrafter"/>
</dbReference>
<accession>A0A9X2B4D5</accession>
<dbReference type="GO" id="GO:0051017">
    <property type="term" value="P:actin filament bundle assembly"/>
    <property type="evidence" value="ECO:0007669"/>
    <property type="project" value="TreeGrafter"/>
</dbReference>
<dbReference type="Pfam" id="PF25490">
    <property type="entry name" value="DUF7910"/>
    <property type="match status" value="1"/>
</dbReference>
<proteinExistence type="predicted"/>
<dbReference type="GO" id="GO:0005737">
    <property type="term" value="C:cytoplasm"/>
    <property type="evidence" value="ECO:0007669"/>
    <property type="project" value="TreeGrafter"/>
</dbReference>
<dbReference type="CDD" id="cd00257">
    <property type="entry name" value="beta-trefoil_FSCN-like"/>
    <property type="match status" value="1"/>
</dbReference>
<organism evidence="2 3">
    <name type="scientific">Paenibacillus mangrovi</name>
    <dbReference type="NCBI Taxonomy" id="2931978"/>
    <lineage>
        <taxon>Bacteria</taxon>
        <taxon>Bacillati</taxon>
        <taxon>Bacillota</taxon>
        <taxon>Bacilli</taxon>
        <taxon>Bacillales</taxon>
        <taxon>Paenibacillaceae</taxon>
        <taxon>Paenibacillus</taxon>
    </lineage>
</organism>
<dbReference type="GO" id="GO:0016477">
    <property type="term" value="P:cell migration"/>
    <property type="evidence" value="ECO:0007669"/>
    <property type="project" value="TreeGrafter"/>
</dbReference>
<protein>
    <recommendedName>
        <fullName evidence="1">DUF7910 domain-containing protein</fullName>
    </recommendedName>
</protein>
<name>A0A9X2B4D5_9BACL</name>
<dbReference type="InterPro" id="IPR008999">
    <property type="entry name" value="Actin-crosslinking"/>
</dbReference>
<dbReference type="AlphaFoldDB" id="A0A9X2B4D5"/>
<dbReference type="GO" id="GO:0051015">
    <property type="term" value="F:actin filament binding"/>
    <property type="evidence" value="ECO:0007669"/>
    <property type="project" value="InterPro"/>
</dbReference>
<dbReference type="Gene3D" id="2.80.10.50">
    <property type="match status" value="1"/>
</dbReference>
<dbReference type="GO" id="GO:0015629">
    <property type="term" value="C:actin cytoskeleton"/>
    <property type="evidence" value="ECO:0007669"/>
    <property type="project" value="TreeGrafter"/>
</dbReference>
<dbReference type="InterPro" id="IPR057232">
    <property type="entry name" value="DUF7910"/>
</dbReference>
<dbReference type="SUPFAM" id="SSF50405">
    <property type="entry name" value="Actin-crosslinking proteins"/>
    <property type="match status" value="1"/>
</dbReference>
<dbReference type="PANTHER" id="PTHR10551">
    <property type="entry name" value="FASCIN"/>
    <property type="match status" value="1"/>
</dbReference>
<reference evidence="2" key="1">
    <citation type="submission" date="2022-04" db="EMBL/GenBank/DDBJ databases">
        <title>Paenibacillus mangrovi sp. nov., a novel endophytic bacterium isolated from bark of Kandelia candel.</title>
        <authorList>
            <person name="Tuo L."/>
        </authorList>
    </citation>
    <scope>NUCLEOTIDE SEQUENCE</scope>
    <source>
        <strain evidence="2">KQZ6P-2</strain>
    </source>
</reference>
<dbReference type="PANTHER" id="PTHR10551:SF9">
    <property type="entry name" value="FASCIN-2"/>
    <property type="match status" value="1"/>
</dbReference>
<evidence type="ECO:0000313" key="2">
    <source>
        <dbReference type="EMBL" id="MCJ8010953.1"/>
    </source>
</evidence>
<dbReference type="RefSeq" id="WP_244720616.1">
    <property type="nucleotide sequence ID" value="NZ_JALIRP010000001.1"/>
</dbReference>
<sequence length="449" mass="51496">MIISTVTAANYLHRAKVMARSVKRHMPDAKVVVCLIEKDMIQEAMNVPWFDEVILAKDLGIPHFPQLMLKYNVLEAICAVVTLFYSFLLNRFPSEKYFIHLDSDVQVMNRFDDLIRALDEKPIVLTPHFTNSEFLKFDTLFFGVYNAGFSAIRRSDEAHRFVQWWGERSYDLGFFDHIHFANQKWLDLAPGFFDVYSFQHPGYNMAFWNIHERNLVIQDGVYLTNGLPLCFFHYSNSVFHYFFQSNPDPGSPLYQMVSGYLLESIELGQYALSKTPWSYNYFDNGETVESIRNEVRSNPGLAFRLPDPFKGSSHSLFSDDVVALQALVNQLWVAAENQGVLPLCANRYSIGPWENFRLIYLDGDKIALQSLANQKYVTAELGGEGELIANRDHIGPWETFLHLDFGEGRSAFKSMANDKFVTVDLEGQCSLLPRAADVGLNQLFYISKL</sequence>
<comment type="caution">
    <text evidence="2">The sequence shown here is derived from an EMBL/GenBank/DDBJ whole genome shotgun (WGS) entry which is preliminary data.</text>
</comment>
<keyword evidence="3" id="KW-1185">Reference proteome</keyword>
<evidence type="ECO:0000313" key="3">
    <source>
        <dbReference type="Proteomes" id="UP001139347"/>
    </source>
</evidence>
<dbReference type="InterPro" id="IPR029044">
    <property type="entry name" value="Nucleotide-diphossugar_trans"/>
</dbReference>
<feature type="domain" description="DUF7910" evidence="1">
    <location>
        <begin position="361"/>
        <end position="446"/>
    </location>
</feature>
<gene>
    <name evidence="2" type="ORF">MUG84_04235</name>
</gene>
<dbReference type="InterPro" id="IPR010431">
    <property type="entry name" value="Fascin"/>
</dbReference>
<dbReference type="Gene3D" id="3.90.550.10">
    <property type="entry name" value="Spore Coat Polysaccharide Biosynthesis Protein SpsA, Chain A"/>
    <property type="match status" value="1"/>
</dbReference>
<dbReference type="Proteomes" id="UP001139347">
    <property type="component" value="Unassembled WGS sequence"/>
</dbReference>
<evidence type="ECO:0000259" key="1">
    <source>
        <dbReference type="Pfam" id="PF25490"/>
    </source>
</evidence>